<dbReference type="SUPFAM" id="SSF53448">
    <property type="entry name" value="Nucleotide-diphospho-sugar transferases"/>
    <property type="match status" value="1"/>
</dbReference>
<feature type="domain" description="Glycosyltransferase 2-like" evidence="1">
    <location>
        <begin position="4"/>
        <end position="163"/>
    </location>
</feature>
<evidence type="ECO:0000313" key="2">
    <source>
        <dbReference type="EMBL" id="MCW3160407.1"/>
    </source>
</evidence>
<protein>
    <submittedName>
        <fullName evidence="2">Glycosyltransferase</fullName>
        <ecNumber evidence="2">2.4.-.-</ecNumber>
    </submittedName>
</protein>
<dbReference type="RefSeq" id="WP_264742366.1">
    <property type="nucleotide sequence ID" value="NZ_JAPDHV010000002.1"/>
</dbReference>
<comment type="caution">
    <text evidence="2">The sequence shown here is derived from an EMBL/GenBank/DDBJ whole genome shotgun (WGS) entry which is preliminary data.</text>
</comment>
<dbReference type="EMBL" id="JAPDHV010000002">
    <property type="protein sequence ID" value="MCW3160407.1"/>
    <property type="molecule type" value="Genomic_DNA"/>
</dbReference>
<dbReference type="InterPro" id="IPR001173">
    <property type="entry name" value="Glyco_trans_2-like"/>
</dbReference>
<dbReference type="GO" id="GO:0016757">
    <property type="term" value="F:glycosyltransferase activity"/>
    <property type="evidence" value="ECO:0007669"/>
    <property type="project" value="UniProtKB-KW"/>
</dbReference>
<keyword evidence="2" id="KW-0328">Glycosyltransferase</keyword>
<dbReference type="PANTHER" id="PTHR22916">
    <property type="entry name" value="GLYCOSYLTRANSFERASE"/>
    <property type="match status" value="1"/>
</dbReference>
<dbReference type="Pfam" id="PF00535">
    <property type="entry name" value="Glycos_transf_2"/>
    <property type="match status" value="1"/>
</dbReference>
<accession>A0ABT3HKU8</accession>
<evidence type="ECO:0000313" key="3">
    <source>
        <dbReference type="Proteomes" id="UP001163719"/>
    </source>
</evidence>
<name>A0ABT3HKU8_9FLAO</name>
<organism evidence="2 3">
    <name type="scientific">Chryseobacterium oryctis</name>
    <dbReference type="NCBI Taxonomy" id="2952618"/>
    <lineage>
        <taxon>Bacteria</taxon>
        <taxon>Pseudomonadati</taxon>
        <taxon>Bacteroidota</taxon>
        <taxon>Flavobacteriia</taxon>
        <taxon>Flavobacteriales</taxon>
        <taxon>Weeksellaceae</taxon>
        <taxon>Chryseobacterium group</taxon>
        <taxon>Chryseobacterium</taxon>
    </lineage>
</organism>
<keyword evidence="3" id="KW-1185">Reference proteome</keyword>
<evidence type="ECO:0000259" key="1">
    <source>
        <dbReference type="Pfam" id="PF00535"/>
    </source>
</evidence>
<dbReference type="Proteomes" id="UP001163719">
    <property type="component" value="Unassembled WGS sequence"/>
</dbReference>
<dbReference type="EC" id="2.4.-.-" evidence="2"/>
<sequence length="278" mass="32511">MKFSILIANYNNGKFFQNCYNSIIAQNYSNWEVIILDDCSTDNSVEIITRLIDGDKRFKLFKNETNSGVGITKAKLIELADGDICGFVDPDDAISPNALRANIIVFEKEKDVVLCYSKFSKFDENFKPLGIEFSTKQVINNDPYFFNCPVHIVHFVAFRKDVYMQTEKMNTSLKIAEDQDLYLKMYEKGKVHFINENNYYYRIHSGGISQNDNRPKTKEYFAQVIFNTMKRRNLKTIHGKHIPETYTNPQDIYDLLEYQNTITFRIKKKISLLLQKVF</sequence>
<dbReference type="Gene3D" id="3.90.550.10">
    <property type="entry name" value="Spore Coat Polysaccharide Biosynthesis Protein SpsA, Chain A"/>
    <property type="match status" value="1"/>
</dbReference>
<reference evidence="2" key="1">
    <citation type="submission" date="2022-10" db="EMBL/GenBank/DDBJ databases">
        <title>Chryseobacterium babae sp. nov. isolated from the gut of the beetle Oryctes rhinoceros, and Chryseobacterium kimseyorum sp. nov., isolated from a stick insect rearing cage.</title>
        <authorList>
            <person name="Shelomi M."/>
            <person name="Han C.-J."/>
            <person name="Chen W.-M."/>
            <person name="Chen H.-K."/>
            <person name="Liaw S.-J."/>
            <person name="Muhle E."/>
            <person name="Clermont D."/>
        </authorList>
    </citation>
    <scope>NUCLEOTIDE SEQUENCE</scope>
    <source>
        <strain evidence="2">WLa1L2M3</strain>
    </source>
</reference>
<dbReference type="PANTHER" id="PTHR22916:SF3">
    <property type="entry name" value="UDP-GLCNAC:BETAGAL BETA-1,3-N-ACETYLGLUCOSAMINYLTRANSFERASE-LIKE PROTEIN 1"/>
    <property type="match status" value="1"/>
</dbReference>
<gene>
    <name evidence="2" type="ORF">OH806_03910</name>
</gene>
<dbReference type="InterPro" id="IPR029044">
    <property type="entry name" value="Nucleotide-diphossugar_trans"/>
</dbReference>
<keyword evidence="2" id="KW-0808">Transferase</keyword>
<proteinExistence type="predicted"/>